<gene>
    <name evidence="2" type="ORF">C490_14035</name>
</gene>
<feature type="region of interest" description="Disordered" evidence="1">
    <location>
        <begin position="1"/>
        <end position="24"/>
    </location>
</feature>
<feature type="region of interest" description="Disordered" evidence="1">
    <location>
        <begin position="45"/>
        <end position="88"/>
    </location>
</feature>
<feature type="compositionally biased region" description="Basic residues" evidence="1">
    <location>
        <begin position="45"/>
        <end position="57"/>
    </location>
</feature>
<reference evidence="2 3" key="1">
    <citation type="journal article" date="2014" name="PLoS Genet.">
        <title>Phylogenetically driven sequencing of extremely halophilic archaea reveals strategies for static and dynamic osmo-response.</title>
        <authorList>
            <person name="Becker E.A."/>
            <person name="Seitzer P.M."/>
            <person name="Tritt A."/>
            <person name="Larsen D."/>
            <person name="Krusor M."/>
            <person name="Yao A.I."/>
            <person name="Wu D."/>
            <person name="Madern D."/>
            <person name="Eisen J.A."/>
            <person name="Darling A.E."/>
            <person name="Facciotti M.T."/>
        </authorList>
    </citation>
    <scope>NUCLEOTIDE SEQUENCE [LARGE SCALE GENOMIC DNA]</scope>
    <source>
        <strain evidence="2 3">SP2</strain>
    </source>
</reference>
<feature type="region of interest" description="Disordered" evidence="1">
    <location>
        <begin position="102"/>
        <end position="142"/>
    </location>
</feature>
<organism evidence="2 3">
    <name type="scientific">Natronobacterium gregoryi (strain ATCC 43098 / DSM 3393 / CCM 3738 / CIP 104747 / IAM 13177 / JCM 8860 / NBRC 102187 / NCIMB 2189 / SP2)</name>
    <dbReference type="NCBI Taxonomy" id="797304"/>
    <lineage>
        <taxon>Archaea</taxon>
        <taxon>Methanobacteriati</taxon>
        <taxon>Methanobacteriota</taxon>
        <taxon>Stenosarchaea group</taxon>
        <taxon>Halobacteria</taxon>
        <taxon>Halobacteriales</taxon>
        <taxon>Natrialbaceae</taxon>
        <taxon>Natronobacterium</taxon>
    </lineage>
</organism>
<dbReference type="InterPro" id="IPR047676">
    <property type="entry name" value="FxLYD_dom"/>
</dbReference>
<evidence type="ECO:0000313" key="3">
    <source>
        <dbReference type="Proteomes" id="UP000011613"/>
    </source>
</evidence>
<evidence type="ECO:0000256" key="1">
    <source>
        <dbReference type="SAM" id="MobiDB-lite"/>
    </source>
</evidence>
<dbReference type="Proteomes" id="UP000011613">
    <property type="component" value="Unassembled WGS sequence"/>
</dbReference>
<name>L9XTJ8_NATGS</name>
<feature type="compositionally biased region" description="Basic and acidic residues" evidence="1">
    <location>
        <begin position="118"/>
        <end position="133"/>
    </location>
</feature>
<sequence length="186" mass="21677">MCPRSRRHDRSSPNEFVANRDDDSPLFEQSTASLALCGWSRRARRLSRRRKRRRRRTDLRGRDGGRRRRRRTHGSGDGSRCSGRRNRDYRDRHAACRALTSRSRVRRRRRLQAVDRPGTPREHWRRPNSDRRGSRPRLRRRGHQLGHYLATTGDLDGGGTWAFETVVLESPGDVVDYEAAVLGTPT</sequence>
<comment type="caution">
    <text evidence="2">The sequence shown here is derived from an EMBL/GenBank/DDBJ whole genome shotgun (WGS) entry which is preliminary data.</text>
</comment>
<evidence type="ECO:0000313" key="2">
    <source>
        <dbReference type="EMBL" id="ELY65095.1"/>
    </source>
</evidence>
<proteinExistence type="predicted"/>
<accession>L9XTJ8</accession>
<protein>
    <submittedName>
        <fullName evidence="2">Uncharacterized protein</fullName>
    </submittedName>
</protein>
<dbReference type="AlphaFoldDB" id="L9XTJ8"/>
<dbReference type="NCBIfam" id="NF038353">
    <property type="entry name" value="FxLYD_dom"/>
    <property type="match status" value="1"/>
</dbReference>
<dbReference type="EMBL" id="AOIC01000103">
    <property type="protein sequence ID" value="ELY65095.1"/>
    <property type="molecule type" value="Genomic_DNA"/>
</dbReference>